<reference evidence="7 8" key="1">
    <citation type="journal article" date="2012" name="J. Bacteriol.">
        <title>Draft Genome Sequences for Two Metal-Reducing Pelosinus fermentans Strains Isolated from a Cr(VI)-Contaminated Site and for Type Strain R7.</title>
        <authorList>
            <person name="Brown S.D."/>
            <person name="Podar M."/>
            <person name="Klingeman D.M."/>
            <person name="Johnson C.M."/>
            <person name="Yang Z.K."/>
            <person name="Utturkar S.M."/>
            <person name="Land M.L."/>
            <person name="Mosher J.J."/>
            <person name="Hurt R.A.Jr."/>
            <person name="Phelps T.J."/>
            <person name="Palumbo A.V."/>
            <person name="Arkin A.P."/>
            <person name="Hazen T.C."/>
            <person name="Elias D.A."/>
        </authorList>
    </citation>
    <scope>NUCLEOTIDE SEQUENCE [LARGE SCALE GENOMIC DNA]</scope>
    <source>
        <strain evidence="7 8">B4</strain>
    </source>
</reference>
<dbReference type="GO" id="GO:0003677">
    <property type="term" value="F:DNA binding"/>
    <property type="evidence" value="ECO:0007669"/>
    <property type="project" value="UniProtKB-UniRule"/>
</dbReference>
<evidence type="ECO:0000256" key="3">
    <source>
        <dbReference type="ARBA" id="ARBA00023172"/>
    </source>
</evidence>
<dbReference type="AlphaFoldDB" id="I9LGV0"/>
<dbReference type="Pfam" id="PF00589">
    <property type="entry name" value="Phage_integrase"/>
    <property type="match status" value="1"/>
</dbReference>
<dbReference type="RefSeq" id="WP_007932495.1">
    <property type="nucleotide sequence ID" value="NZ_AKVJ01000017.1"/>
</dbReference>
<keyword evidence="2 4" id="KW-0238">DNA-binding</keyword>
<dbReference type="InterPro" id="IPR025269">
    <property type="entry name" value="SAM-like_dom"/>
</dbReference>
<evidence type="ECO:0000256" key="1">
    <source>
        <dbReference type="ARBA" id="ARBA00008857"/>
    </source>
</evidence>
<dbReference type="PANTHER" id="PTHR30349:SF64">
    <property type="entry name" value="PROPHAGE INTEGRASE INTD-RELATED"/>
    <property type="match status" value="1"/>
</dbReference>
<evidence type="ECO:0000313" key="7">
    <source>
        <dbReference type="EMBL" id="EIW19601.1"/>
    </source>
</evidence>
<evidence type="ECO:0000259" key="5">
    <source>
        <dbReference type="PROSITE" id="PS51898"/>
    </source>
</evidence>
<dbReference type="InterPro" id="IPR050090">
    <property type="entry name" value="Tyrosine_recombinase_XerCD"/>
</dbReference>
<dbReference type="EMBL" id="AKVJ01000017">
    <property type="protein sequence ID" value="EIW19601.1"/>
    <property type="molecule type" value="Genomic_DNA"/>
</dbReference>
<dbReference type="Gene3D" id="1.10.443.10">
    <property type="entry name" value="Intergrase catalytic core"/>
    <property type="match status" value="1"/>
</dbReference>
<proteinExistence type="inferred from homology"/>
<dbReference type="InterPro" id="IPR044068">
    <property type="entry name" value="CB"/>
</dbReference>
<gene>
    <name evidence="7" type="ORF">FB4_2784</name>
</gene>
<feature type="domain" description="Core-binding (CB)" evidence="6">
    <location>
        <begin position="9"/>
        <end position="91"/>
    </location>
</feature>
<evidence type="ECO:0000259" key="6">
    <source>
        <dbReference type="PROSITE" id="PS51900"/>
    </source>
</evidence>
<dbReference type="InterPro" id="IPR013762">
    <property type="entry name" value="Integrase-like_cat_sf"/>
</dbReference>
<accession>I9LGV0</accession>
<comment type="caution">
    <text evidence="7">The sequence shown here is derived from an EMBL/GenBank/DDBJ whole genome shotgun (WGS) entry which is preliminary data.</text>
</comment>
<evidence type="ECO:0000256" key="2">
    <source>
        <dbReference type="ARBA" id="ARBA00023125"/>
    </source>
</evidence>
<dbReference type="PROSITE" id="PS51898">
    <property type="entry name" value="TYR_RECOMBINASE"/>
    <property type="match status" value="1"/>
</dbReference>
<dbReference type="CDD" id="cd01189">
    <property type="entry name" value="INT_ICEBs1_C_like"/>
    <property type="match status" value="1"/>
</dbReference>
<dbReference type="InterPro" id="IPR010998">
    <property type="entry name" value="Integrase_recombinase_N"/>
</dbReference>
<sequence>MDALLNGNSTFLELVNGWLGYIVKHDYSKATYASYSSKLRHLLQYVGHIKLNELTREELQSIFVLIEMEKISPNTIGNIYSITKKVFHFAIKMGVMKENITDHLVLPKRKPYVPKVYRKLEVTRLLSLTKGSKLDIPVTLAVNVGLRRGEILSLQWKDIDFVHNTILVNKGTSAPDVDHFPKSDSSIRLLKLPKKVGNMLKDHLVEQKNSFLKFGITHDVNTLLFCKNDATRYNATSLNKMFKKLLIDNKLPIIRFHDLRHTYATMAHNNGMPVKHLSRSLGHSTPAITVEQYVHI</sequence>
<dbReference type="SUPFAM" id="SSF56349">
    <property type="entry name" value="DNA breaking-rejoining enzymes"/>
    <property type="match status" value="1"/>
</dbReference>
<dbReference type="InterPro" id="IPR002104">
    <property type="entry name" value="Integrase_catalytic"/>
</dbReference>
<keyword evidence="3" id="KW-0233">DNA recombination</keyword>
<organism evidence="7 8">
    <name type="scientific">Pelosinus fermentans B4</name>
    <dbReference type="NCBI Taxonomy" id="1149862"/>
    <lineage>
        <taxon>Bacteria</taxon>
        <taxon>Bacillati</taxon>
        <taxon>Bacillota</taxon>
        <taxon>Negativicutes</taxon>
        <taxon>Selenomonadales</taxon>
        <taxon>Sporomusaceae</taxon>
        <taxon>Pelosinus</taxon>
    </lineage>
</organism>
<dbReference type="Gene3D" id="1.10.150.130">
    <property type="match status" value="1"/>
</dbReference>
<dbReference type="Proteomes" id="UP000004324">
    <property type="component" value="Unassembled WGS sequence"/>
</dbReference>
<dbReference type="PATRIC" id="fig|1149862.3.peg.1336"/>
<protein>
    <submittedName>
        <fullName evidence="7">Integrase family protein</fullName>
    </submittedName>
</protein>
<dbReference type="GO" id="GO:0015074">
    <property type="term" value="P:DNA integration"/>
    <property type="evidence" value="ECO:0007669"/>
    <property type="project" value="InterPro"/>
</dbReference>
<dbReference type="GO" id="GO:0006310">
    <property type="term" value="P:DNA recombination"/>
    <property type="evidence" value="ECO:0007669"/>
    <property type="project" value="UniProtKB-KW"/>
</dbReference>
<dbReference type="InterPro" id="IPR011010">
    <property type="entry name" value="DNA_brk_join_enz"/>
</dbReference>
<dbReference type="PROSITE" id="PS51900">
    <property type="entry name" value="CB"/>
    <property type="match status" value="1"/>
</dbReference>
<evidence type="ECO:0000256" key="4">
    <source>
        <dbReference type="PROSITE-ProRule" id="PRU01248"/>
    </source>
</evidence>
<dbReference type="OrthoDB" id="9785687at2"/>
<comment type="similarity">
    <text evidence="1">Belongs to the 'phage' integrase family.</text>
</comment>
<evidence type="ECO:0000313" key="8">
    <source>
        <dbReference type="Proteomes" id="UP000004324"/>
    </source>
</evidence>
<feature type="domain" description="Tyr recombinase" evidence="5">
    <location>
        <begin position="112"/>
        <end position="296"/>
    </location>
</feature>
<dbReference type="Pfam" id="PF13102">
    <property type="entry name" value="Phage_int_SAM_5"/>
    <property type="match status" value="1"/>
</dbReference>
<keyword evidence="8" id="KW-1185">Reference proteome</keyword>
<name>I9LGV0_9FIRM</name>
<dbReference type="PANTHER" id="PTHR30349">
    <property type="entry name" value="PHAGE INTEGRASE-RELATED"/>
    <property type="match status" value="1"/>
</dbReference>